<dbReference type="AlphaFoldDB" id="Q5KYL2"/>
<keyword evidence="1" id="KW-0812">Transmembrane</keyword>
<keyword evidence="1" id="KW-0472">Membrane</keyword>
<reference evidence="2 3" key="1">
    <citation type="journal article" date="2004" name="Nucleic Acids Res.">
        <title>Thermoadaptation trait revealed by the genome sequence of thermophilic Geobacillus kaustophilus.</title>
        <authorList>
            <person name="Takami H."/>
            <person name="Takaki Y."/>
            <person name="Chee G.J."/>
            <person name="Nishi S."/>
            <person name="Shimamura S."/>
            <person name="Suzuki H."/>
            <person name="Matsui S."/>
            <person name="Uchiyama I."/>
        </authorList>
    </citation>
    <scope>NUCLEOTIDE SEQUENCE [LARGE SCALE GENOMIC DNA]</scope>
    <source>
        <strain evidence="2 3">HTA426</strain>
    </source>
</reference>
<accession>Q5KYL2</accession>
<protein>
    <submittedName>
        <fullName evidence="2">Uncharacterized protein</fullName>
    </submittedName>
</protein>
<dbReference type="STRING" id="235909.GK1939"/>
<sequence>MVALWQAPFLRQPLFFRTVSIDPVMKWKKHSRKGLYQIEKLHGDNLSFHPQTGDVKEIAVFPQSSTQFYLMYDSLIFFVGFVCFDMFLSFILCYNHVIKYHTRSDTR</sequence>
<name>Q5KYL2_GEOKA</name>
<organism evidence="2 3">
    <name type="scientific">Geobacillus kaustophilus (strain HTA426)</name>
    <dbReference type="NCBI Taxonomy" id="235909"/>
    <lineage>
        <taxon>Bacteria</taxon>
        <taxon>Bacillati</taxon>
        <taxon>Bacillota</taxon>
        <taxon>Bacilli</taxon>
        <taxon>Bacillales</taxon>
        <taxon>Anoxybacillaceae</taxon>
        <taxon>Geobacillus</taxon>
        <taxon>Geobacillus thermoleovorans group</taxon>
    </lineage>
</organism>
<dbReference type="KEGG" id="gka:GK1939"/>
<evidence type="ECO:0000256" key="1">
    <source>
        <dbReference type="SAM" id="Phobius"/>
    </source>
</evidence>
<feature type="transmembrane region" description="Helical" evidence="1">
    <location>
        <begin position="75"/>
        <end position="97"/>
    </location>
</feature>
<dbReference type="EMBL" id="BA000043">
    <property type="protein sequence ID" value="BAD76224.1"/>
    <property type="molecule type" value="Genomic_DNA"/>
</dbReference>
<evidence type="ECO:0000313" key="2">
    <source>
        <dbReference type="EMBL" id="BAD76224.1"/>
    </source>
</evidence>
<evidence type="ECO:0000313" key="3">
    <source>
        <dbReference type="Proteomes" id="UP000001172"/>
    </source>
</evidence>
<keyword evidence="1" id="KW-1133">Transmembrane helix</keyword>
<dbReference type="HOGENOM" id="CLU_2206266_0_0_9"/>
<proteinExistence type="predicted"/>
<dbReference type="Proteomes" id="UP000001172">
    <property type="component" value="Chromosome"/>
</dbReference>
<gene>
    <name evidence="2" type="ordered locus">GK1939</name>
</gene>
<keyword evidence="3" id="KW-1185">Reference proteome</keyword>